<organism evidence="1 2">
    <name type="scientific">Protea cynaroides</name>
    <dbReference type="NCBI Taxonomy" id="273540"/>
    <lineage>
        <taxon>Eukaryota</taxon>
        <taxon>Viridiplantae</taxon>
        <taxon>Streptophyta</taxon>
        <taxon>Embryophyta</taxon>
        <taxon>Tracheophyta</taxon>
        <taxon>Spermatophyta</taxon>
        <taxon>Magnoliopsida</taxon>
        <taxon>Proteales</taxon>
        <taxon>Proteaceae</taxon>
        <taxon>Protea</taxon>
    </lineage>
</organism>
<protein>
    <submittedName>
        <fullName evidence="1">Uncharacterized protein</fullName>
    </submittedName>
</protein>
<proteinExistence type="predicted"/>
<keyword evidence="2" id="KW-1185">Reference proteome</keyword>
<evidence type="ECO:0000313" key="1">
    <source>
        <dbReference type="EMBL" id="KAJ4965921.1"/>
    </source>
</evidence>
<dbReference type="AlphaFoldDB" id="A0A9Q0K8M0"/>
<gene>
    <name evidence="1" type="ORF">NE237_017770</name>
</gene>
<sequence length="248" mass="27202">MDCRWWDRRCRSAALFTKGEMKLGSCRGVLAQFKLKSIIRGSNVRIEAGGEGSNKSVGNDRKVLVEIMIQASSFEDVGGILASGQEHKQLDDAWAMVEDRSGYEMSLSHVSAMVPMADLQQHVQVETQIRSTTAKGGVFSSSLWLERETSRVEGMELMRGSRCSFCPVMSAISHVTSDEEAAMSNVLGLAEEEGSSPLLSHVAVWRESTMSMQGVNLAVRENETLPLLLHVGIGFSKGSNNQDFLREA</sequence>
<reference evidence="1" key="1">
    <citation type="journal article" date="2023" name="Plant J.">
        <title>The genome of the king protea, Protea cynaroides.</title>
        <authorList>
            <person name="Chang J."/>
            <person name="Duong T.A."/>
            <person name="Schoeman C."/>
            <person name="Ma X."/>
            <person name="Roodt D."/>
            <person name="Barker N."/>
            <person name="Li Z."/>
            <person name="Van de Peer Y."/>
            <person name="Mizrachi E."/>
        </authorList>
    </citation>
    <scope>NUCLEOTIDE SEQUENCE</scope>
    <source>
        <tissue evidence="1">Young leaves</tissue>
    </source>
</reference>
<accession>A0A9Q0K8M0</accession>
<dbReference type="EMBL" id="JAMYWD010000007">
    <property type="protein sequence ID" value="KAJ4965921.1"/>
    <property type="molecule type" value="Genomic_DNA"/>
</dbReference>
<comment type="caution">
    <text evidence="1">The sequence shown here is derived from an EMBL/GenBank/DDBJ whole genome shotgun (WGS) entry which is preliminary data.</text>
</comment>
<evidence type="ECO:0000313" key="2">
    <source>
        <dbReference type="Proteomes" id="UP001141806"/>
    </source>
</evidence>
<name>A0A9Q0K8M0_9MAGN</name>
<dbReference type="Proteomes" id="UP001141806">
    <property type="component" value="Unassembled WGS sequence"/>
</dbReference>